<dbReference type="Proteomes" id="UP000177583">
    <property type="component" value="Unassembled WGS sequence"/>
</dbReference>
<dbReference type="EC" id="2.1.1.137" evidence="4"/>
<comment type="catalytic activity">
    <reaction evidence="7">
        <text>arsenic triglutathione + 2 [thioredoxin]-dithiol + 2 S-adenosyl-L-methionine + H2O = dimethylarsinous acid + 2 [thioredoxin]-disulfide + 3 glutathione + 2 S-adenosyl-L-homocysteine + 2 H(+)</text>
        <dbReference type="Rhea" id="RHEA:69464"/>
        <dbReference type="Rhea" id="RHEA-COMP:10698"/>
        <dbReference type="Rhea" id="RHEA-COMP:10700"/>
        <dbReference type="ChEBI" id="CHEBI:15377"/>
        <dbReference type="ChEBI" id="CHEBI:15378"/>
        <dbReference type="ChEBI" id="CHEBI:23808"/>
        <dbReference type="ChEBI" id="CHEBI:29950"/>
        <dbReference type="ChEBI" id="CHEBI:50058"/>
        <dbReference type="ChEBI" id="CHEBI:57856"/>
        <dbReference type="ChEBI" id="CHEBI:57925"/>
        <dbReference type="ChEBI" id="CHEBI:59789"/>
        <dbReference type="ChEBI" id="CHEBI:183640"/>
        <dbReference type="EC" id="2.1.1.137"/>
    </reaction>
</comment>
<evidence type="ECO:0000256" key="3">
    <source>
        <dbReference type="ARBA" id="ARBA00034487"/>
    </source>
</evidence>
<keyword evidence="2" id="KW-0949">S-adenosyl-L-methionine</keyword>
<name>A0A1F6GPC9_9PROT</name>
<proteinExistence type="inferred from homology"/>
<evidence type="ECO:0000256" key="1">
    <source>
        <dbReference type="ARBA" id="ARBA00022679"/>
    </source>
</evidence>
<evidence type="ECO:0000256" key="8">
    <source>
        <dbReference type="ARBA" id="ARBA00048428"/>
    </source>
</evidence>
<dbReference type="PANTHER" id="PTHR43675:SF8">
    <property type="entry name" value="ARSENITE METHYLTRANSFERASE"/>
    <property type="match status" value="1"/>
</dbReference>
<dbReference type="InterPro" id="IPR026669">
    <property type="entry name" value="Arsenite_MeTrfase-like"/>
</dbReference>
<comment type="catalytic activity">
    <reaction evidence="8">
        <text>arsenic triglutathione + 3 [thioredoxin]-dithiol + 3 S-adenosyl-L-methionine = trimethylarsine + 3 [thioredoxin]-disulfide + 3 glutathione + 3 S-adenosyl-L-homocysteine + 3 H(+)</text>
        <dbReference type="Rhea" id="RHEA:69432"/>
        <dbReference type="Rhea" id="RHEA-COMP:10698"/>
        <dbReference type="Rhea" id="RHEA-COMP:10700"/>
        <dbReference type="ChEBI" id="CHEBI:15378"/>
        <dbReference type="ChEBI" id="CHEBI:27130"/>
        <dbReference type="ChEBI" id="CHEBI:29950"/>
        <dbReference type="ChEBI" id="CHEBI:50058"/>
        <dbReference type="ChEBI" id="CHEBI:57856"/>
        <dbReference type="ChEBI" id="CHEBI:57925"/>
        <dbReference type="ChEBI" id="CHEBI:59789"/>
        <dbReference type="ChEBI" id="CHEBI:183640"/>
        <dbReference type="EC" id="2.1.1.137"/>
    </reaction>
</comment>
<evidence type="ECO:0000313" key="10">
    <source>
        <dbReference type="EMBL" id="OGG99932.1"/>
    </source>
</evidence>
<accession>A0A1F6GPC9</accession>
<keyword evidence="1 10" id="KW-0808">Transferase</keyword>
<comment type="similarity">
    <text evidence="3">Belongs to the methyltransferase superfamily. Arsenite methyltransferase family.</text>
</comment>
<dbReference type="Gene3D" id="3.40.5.100">
    <property type="match status" value="1"/>
</dbReference>
<evidence type="ECO:0000256" key="7">
    <source>
        <dbReference type="ARBA" id="ARBA00047943"/>
    </source>
</evidence>
<dbReference type="SUPFAM" id="SSF53335">
    <property type="entry name" value="S-adenosyl-L-methionine-dependent methyltransferases"/>
    <property type="match status" value="1"/>
</dbReference>
<dbReference type="InterPro" id="IPR029063">
    <property type="entry name" value="SAM-dependent_MTases_sf"/>
</dbReference>
<evidence type="ECO:0000256" key="2">
    <source>
        <dbReference type="ARBA" id="ARBA00022691"/>
    </source>
</evidence>
<gene>
    <name evidence="10" type="ORF">A2557_01455</name>
</gene>
<dbReference type="EMBL" id="MFNF01000052">
    <property type="protein sequence ID" value="OGG99932.1"/>
    <property type="molecule type" value="Genomic_DNA"/>
</dbReference>
<dbReference type="CDD" id="cd02440">
    <property type="entry name" value="AdoMet_MTases"/>
    <property type="match status" value="1"/>
</dbReference>
<sequence length="352" mass="39266">MDQEANDHHAEVKAYYGETLQTSQDLKTNACTCDATPPGYLRSVLAMIHPEVKAKYYGCGLVIPLQLEGLRVLDLGSGSGQDCFVLSKLIGPQGRVFGVDMTLEQLAVARAHQDYHQKLFGHLVPNLEFLQGEIERLGELNLAPQSFDLVVSNCVVNLANDKRKVFQGVFDLLKEGGEFYFSDVYSDRRIPKDLSEDPLLYGECLSGALYWNDFIALAKEVGFLDPRIVSLGKIAIHQEELQERLGGIGFHSVTVRLIKLKGLEPQCEDYGQALMYKGTLPEAAHLFELDRGHQFPTGRIERVCGNSYRMLKETRFAKHFEFFGDFSRHFGLFPGCGSSLPFEEGEAPGSCC</sequence>
<reference evidence="10 11" key="1">
    <citation type="journal article" date="2016" name="Nat. Commun.">
        <title>Thousands of microbial genomes shed light on interconnected biogeochemical processes in an aquifer system.</title>
        <authorList>
            <person name="Anantharaman K."/>
            <person name="Brown C.T."/>
            <person name="Hug L.A."/>
            <person name="Sharon I."/>
            <person name="Castelle C.J."/>
            <person name="Probst A.J."/>
            <person name="Thomas B.C."/>
            <person name="Singh A."/>
            <person name="Wilkins M.J."/>
            <person name="Karaoz U."/>
            <person name="Brodie E.L."/>
            <person name="Williams K.H."/>
            <person name="Hubbard S.S."/>
            <person name="Banfield J.F."/>
        </authorList>
    </citation>
    <scope>NUCLEOTIDE SEQUENCE [LARGE SCALE GENOMIC DNA]</scope>
</reference>
<dbReference type="InterPro" id="IPR025714">
    <property type="entry name" value="Methyltranfer_dom"/>
</dbReference>
<organism evidence="10 11">
    <name type="scientific">Candidatus Lambdaproteobacteria bacterium RIFOXYD2_FULL_56_26</name>
    <dbReference type="NCBI Taxonomy" id="1817773"/>
    <lineage>
        <taxon>Bacteria</taxon>
        <taxon>Pseudomonadati</taxon>
        <taxon>Pseudomonadota</taxon>
        <taxon>Candidatus Lambdaproteobacteria</taxon>
    </lineage>
</organism>
<evidence type="ECO:0000256" key="4">
    <source>
        <dbReference type="ARBA" id="ARBA00034521"/>
    </source>
</evidence>
<comment type="caution">
    <text evidence="10">The sequence shown here is derived from an EMBL/GenBank/DDBJ whole genome shotgun (WGS) entry which is preliminary data.</text>
</comment>
<dbReference type="GO" id="GO:0032259">
    <property type="term" value="P:methylation"/>
    <property type="evidence" value="ECO:0007669"/>
    <property type="project" value="UniProtKB-KW"/>
</dbReference>
<feature type="domain" description="Methyltransferase" evidence="9">
    <location>
        <begin position="68"/>
        <end position="219"/>
    </location>
</feature>
<keyword evidence="10" id="KW-0489">Methyltransferase</keyword>
<dbReference type="PANTHER" id="PTHR43675">
    <property type="entry name" value="ARSENITE METHYLTRANSFERASE"/>
    <property type="match status" value="1"/>
</dbReference>
<comment type="catalytic activity">
    <reaction evidence="6">
        <text>arsenic triglutathione + [thioredoxin]-dithiol + S-adenosyl-L-methionine + 2 H2O = methylarsonous acid + [thioredoxin]-disulfide + 3 glutathione + S-adenosyl-L-homocysteine + H(+)</text>
        <dbReference type="Rhea" id="RHEA:69460"/>
        <dbReference type="Rhea" id="RHEA-COMP:10698"/>
        <dbReference type="Rhea" id="RHEA-COMP:10700"/>
        <dbReference type="ChEBI" id="CHEBI:15377"/>
        <dbReference type="ChEBI" id="CHEBI:15378"/>
        <dbReference type="ChEBI" id="CHEBI:17826"/>
        <dbReference type="ChEBI" id="CHEBI:29950"/>
        <dbReference type="ChEBI" id="CHEBI:50058"/>
        <dbReference type="ChEBI" id="CHEBI:57856"/>
        <dbReference type="ChEBI" id="CHEBI:57925"/>
        <dbReference type="ChEBI" id="CHEBI:59789"/>
        <dbReference type="ChEBI" id="CHEBI:183640"/>
        <dbReference type="EC" id="2.1.1.137"/>
    </reaction>
</comment>
<dbReference type="GO" id="GO:0030791">
    <property type="term" value="F:arsenite methyltransferase activity"/>
    <property type="evidence" value="ECO:0007669"/>
    <property type="project" value="UniProtKB-EC"/>
</dbReference>
<protein>
    <recommendedName>
        <fullName evidence="5">Arsenite methyltransferase</fullName>
        <ecNumber evidence="4">2.1.1.137</ecNumber>
    </recommendedName>
</protein>
<evidence type="ECO:0000256" key="5">
    <source>
        <dbReference type="ARBA" id="ARBA00034545"/>
    </source>
</evidence>
<evidence type="ECO:0000313" key="11">
    <source>
        <dbReference type="Proteomes" id="UP000177583"/>
    </source>
</evidence>
<dbReference type="AlphaFoldDB" id="A0A1F6GPC9"/>
<dbReference type="Pfam" id="PF13847">
    <property type="entry name" value="Methyltransf_31"/>
    <property type="match status" value="1"/>
</dbReference>
<evidence type="ECO:0000259" key="9">
    <source>
        <dbReference type="Pfam" id="PF13847"/>
    </source>
</evidence>
<dbReference type="Gene3D" id="3.40.50.150">
    <property type="entry name" value="Vaccinia Virus protein VP39"/>
    <property type="match status" value="1"/>
</dbReference>
<evidence type="ECO:0000256" key="6">
    <source>
        <dbReference type="ARBA" id="ARBA00047941"/>
    </source>
</evidence>